<sequence>MPLVNIRLTRREKPTTREQKAALIAGVTQLMQDVLDKRRDSVVVIIDEVDPDNWGEGGDSVTVLRERRARQGQQQ</sequence>
<dbReference type="NCBIfam" id="TIGR00013">
    <property type="entry name" value="taut"/>
    <property type="match status" value="1"/>
</dbReference>
<organism evidence="6 7">
    <name type="scientific">Rhodoferax koreensis</name>
    <dbReference type="NCBI Taxonomy" id="1842727"/>
    <lineage>
        <taxon>Bacteria</taxon>
        <taxon>Pseudomonadati</taxon>
        <taxon>Pseudomonadota</taxon>
        <taxon>Betaproteobacteria</taxon>
        <taxon>Burkholderiales</taxon>
        <taxon>Comamonadaceae</taxon>
        <taxon>Rhodoferax</taxon>
    </lineage>
</organism>
<dbReference type="Proteomes" id="UP000186609">
    <property type="component" value="Chromosome"/>
</dbReference>
<dbReference type="AlphaFoldDB" id="A0A1P8JXJ0"/>
<feature type="active site" description="Proton acceptor; via imino nitrogen" evidence="3">
    <location>
        <position position="2"/>
    </location>
</feature>
<evidence type="ECO:0000256" key="2">
    <source>
        <dbReference type="ARBA" id="ARBA00023235"/>
    </source>
</evidence>
<keyword evidence="2 4" id="KW-0413">Isomerase</keyword>
<dbReference type="PANTHER" id="PTHR35530">
    <property type="entry name" value="TAUTOMERASE-RELATED"/>
    <property type="match status" value="1"/>
</dbReference>
<evidence type="ECO:0000313" key="7">
    <source>
        <dbReference type="Proteomes" id="UP000186609"/>
    </source>
</evidence>
<gene>
    <name evidence="6" type="ORF">RD110_15410</name>
</gene>
<dbReference type="Gene3D" id="3.30.429.10">
    <property type="entry name" value="Macrophage Migration Inhibitory Factor"/>
    <property type="match status" value="1"/>
</dbReference>
<dbReference type="InterPro" id="IPR018191">
    <property type="entry name" value="4-OT"/>
</dbReference>
<dbReference type="PANTHER" id="PTHR35530:SF1">
    <property type="entry name" value="2-HYDROXYMUCONATE TAUTOMERASE"/>
    <property type="match status" value="1"/>
</dbReference>
<protein>
    <recommendedName>
        <fullName evidence="4">Tautomerase</fullName>
        <ecNumber evidence="4">5.3.2.-</ecNumber>
    </recommendedName>
</protein>
<dbReference type="InterPro" id="IPR014347">
    <property type="entry name" value="Tautomerase/MIF_sf"/>
</dbReference>
<dbReference type="KEGG" id="rhy:RD110_15410"/>
<dbReference type="Pfam" id="PF01361">
    <property type="entry name" value="Tautomerase"/>
    <property type="match status" value="1"/>
</dbReference>
<dbReference type="GO" id="GO:0016853">
    <property type="term" value="F:isomerase activity"/>
    <property type="evidence" value="ECO:0007669"/>
    <property type="project" value="UniProtKB-UniRule"/>
</dbReference>
<evidence type="ECO:0000256" key="3">
    <source>
        <dbReference type="PIRSR" id="PIRSR618191-1"/>
    </source>
</evidence>
<dbReference type="SUPFAM" id="SSF55331">
    <property type="entry name" value="Tautomerase/MIF"/>
    <property type="match status" value="1"/>
</dbReference>
<name>A0A1P8JXJ0_9BURK</name>
<dbReference type="RefSeq" id="WP_076200290.1">
    <property type="nucleotide sequence ID" value="NZ_CP019236.1"/>
</dbReference>
<evidence type="ECO:0000256" key="4">
    <source>
        <dbReference type="RuleBase" id="RU362032"/>
    </source>
</evidence>
<evidence type="ECO:0000256" key="1">
    <source>
        <dbReference type="ARBA" id="ARBA00006723"/>
    </source>
</evidence>
<dbReference type="EC" id="5.3.2.-" evidence="4"/>
<dbReference type="InterPro" id="IPR004370">
    <property type="entry name" value="4-OT-like_dom"/>
</dbReference>
<feature type="domain" description="4-oxalocrotonate tautomerase-like" evidence="5">
    <location>
        <begin position="2"/>
        <end position="62"/>
    </location>
</feature>
<comment type="similarity">
    <text evidence="1 4">Belongs to the 4-oxalocrotonate tautomerase family.</text>
</comment>
<keyword evidence="7" id="KW-1185">Reference proteome</keyword>
<evidence type="ECO:0000259" key="5">
    <source>
        <dbReference type="Pfam" id="PF01361"/>
    </source>
</evidence>
<dbReference type="OrthoDB" id="9799841at2"/>
<reference evidence="6 7" key="1">
    <citation type="submission" date="2017-01" db="EMBL/GenBank/DDBJ databases">
        <authorList>
            <person name="Mah S.A."/>
            <person name="Swanson W.J."/>
            <person name="Moy G.W."/>
            <person name="Vacquier V.D."/>
        </authorList>
    </citation>
    <scope>NUCLEOTIDE SEQUENCE [LARGE SCALE GENOMIC DNA]</scope>
    <source>
        <strain evidence="6 7">DCY110</strain>
    </source>
</reference>
<proteinExistence type="inferred from homology"/>
<dbReference type="STRING" id="1842727.RD110_15410"/>
<dbReference type="EMBL" id="CP019236">
    <property type="protein sequence ID" value="APW38411.1"/>
    <property type="molecule type" value="Genomic_DNA"/>
</dbReference>
<evidence type="ECO:0000313" key="6">
    <source>
        <dbReference type="EMBL" id="APW38411.1"/>
    </source>
</evidence>
<accession>A0A1P8JXJ0</accession>